<dbReference type="CDD" id="cd21037">
    <property type="entry name" value="MLKL_NTD"/>
    <property type="match status" value="1"/>
</dbReference>
<gene>
    <name evidence="1" type="ORF">R3P38DRAFT_2882667</name>
</gene>
<comment type="caution">
    <text evidence="1">The sequence shown here is derived from an EMBL/GenBank/DDBJ whole genome shotgun (WGS) entry which is preliminary data.</text>
</comment>
<sequence>MPLFRLFSSSSSNQWLSSSITIARGLVAAGNCAPLPCIGAALSAGLAFLEMIQTVGRTTDDLKYLAESVLSLMKQLQDESEVHPNDSQPRFCRVCEDFTVQLRRLSEDIEQMAKHSSSSRFKKYMHANCIQDEITRFTQRVADMRADATLVMTIGTRTDIVEIASAVSAVQANVLQIQDHLTLLNPTSSPGTSTGDEDLIRFGENFHALKIGDIQLKFGTASKASYSLHSHYGKMERELCWTDYKGVVNGSHKTIRVYQGSHSAEAWKGFLSVLAEWSPDPSVPQLFGFCNSPRLQSLVFHGEFATLDEYALSLSSSQDLVNWETSLTSDFIDLSRSHASRGYYDLVHATRFAAVDARNGKLIFTHLEISPRFWTLTAHDLHRVGQVWIRPHKPVLEWFCTSFAVFDSHPFPSPLLTPFGDRPLSLIYDQFSALTKLMRRIWWWDSWRHISGTPSLLSRGSIYDVRTKRAVMRLEHYKPTVSASWRVHHISSGDLDIQLRLNLFPRIVELEPANTQWTQFMVPFSKKGAWNSMIDQKPSCGYFLCAEVEFGENVPDVTVPWLAQSTTFSLHEFDDIPSFVVPIRTALRLKWEMTLREDCQELDAALDMLPPLHVFVEVPIIQQGQISEPQIYWSTDPHTKLLTGIPAGLFKVRFLWSTGVDFARWKKHHYDVAKSIQEQNGFDPSTNAAAQALGLPLLVPCEPALRESPPDEEVTNWCSGKQVVCMDSDESNVFLAEQDA</sequence>
<dbReference type="EMBL" id="JAWWNJ010000011">
    <property type="protein sequence ID" value="KAK7045118.1"/>
    <property type="molecule type" value="Genomic_DNA"/>
</dbReference>
<protein>
    <recommendedName>
        <fullName evidence="3">Fungal N-terminal domain-containing protein</fullName>
    </recommendedName>
</protein>
<name>A0AAW0D193_9AGAR</name>
<dbReference type="AlphaFoldDB" id="A0AAW0D193"/>
<proteinExistence type="predicted"/>
<evidence type="ECO:0000313" key="2">
    <source>
        <dbReference type="Proteomes" id="UP001362999"/>
    </source>
</evidence>
<keyword evidence="2" id="KW-1185">Reference proteome</keyword>
<accession>A0AAW0D193</accession>
<reference evidence="1 2" key="1">
    <citation type="journal article" date="2024" name="J Genomics">
        <title>Draft genome sequencing and assembly of Favolaschia claudopus CIRM-BRFM 2984 isolated from oak limbs.</title>
        <authorList>
            <person name="Navarro D."/>
            <person name="Drula E."/>
            <person name="Chaduli D."/>
            <person name="Cazenave R."/>
            <person name="Ahrendt S."/>
            <person name="Wang J."/>
            <person name="Lipzen A."/>
            <person name="Daum C."/>
            <person name="Barry K."/>
            <person name="Grigoriev I.V."/>
            <person name="Favel A."/>
            <person name="Rosso M.N."/>
            <person name="Martin F."/>
        </authorList>
    </citation>
    <scope>NUCLEOTIDE SEQUENCE [LARGE SCALE GENOMIC DNA]</scope>
    <source>
        <strain evidence="1 2">CIRM-BRFM 2984</strain>
    </source>
</reference>
<evidence type="ECO:0000313" key="1">
    <source>
        <dbReference type="EMBL" id="KAK7045118.1"/>
    </source>
</evidence>
<organism evidence="1 2">
    <name type="scientific">Favolaschia claudopus</name>
    <dbReference type="NCBI Taxonomy" id="2862362"/>
    <lineage>
        <taxon>Eukaryota</taxon>
        <taxon>Fungi</taxon>
        <taxon>Dikarya</taxon>
        <taxon>Basidiomycota</taxon>
        <taxon>Agaricomycotina</taxon>
        <taxon>Agaricomycetes</taxon>
        <taxon>Agaricomycetidae</taxon>
        <taxon>Agaricales</taxon>
        <taxon>Marasmiineae</taxon>
        <taxon>Mycenaceae</taxon>
        <taxon>Favolaschia</taxon>
    </lineage>
</organism>
<evidence type="ECO:0008006" key="3">
    <source>
        <dbReference type="Google" id="ProtNLM"/>
    </source>
</evidence>
<dbReference type="InterPro" id="IPR059179">
    <property type="entry name" value="MLKL-like_MCAfunc"/>
</dbReference>
<dbReference type="Proteomes" id="UP001362999">
    <property type="component" value="Unassembled WGS sequence"/>
</dbReference>